<dbReference type="InterPro" id="IPR011991">
    <property type="entry name" value="ArsR-like_HTH"/>
</dbReference>
<keyword evidence="2" id="KW-0805">Transcription regulation</keyword>
<dbReference type="RefSeq" id="WP_039188545.1">
    <property type="nucleotide sequence ID" value="NZ_JRFJ01000001.1"/>
</dbReference>
<sequence length="292" mass="31916">MSPLPPLSALRAFEAVARNLSFSRAAEELGMSQAAISYQIKVLEDRVGKLFHRRHRHIELTETGRLLAPGVRQAFQQLSQAFAHALSDRTEVLSMTVVPTFASQWLAQQIGTFQMAHPDIAVRIEAGTALEDLSSGRFDMAIRSGPGGWPGIRATRLLPVEFTPMVSSAALDRFGPLSSPGDLADFPLLDPGDPWWSQWFDEVGVRRAPPTGRGSTMGAQHLEAMAAMAGHGAAILSPFFYRAEQADGRLIAPFDHVARNGHFYWLCAPPGPAPRKLRLFTEWLLPALGVDA</sequence>
<proteinExistence type="inferred from homology"/>
<comment type="caution">
    <text evidence="6">The sequence shown here is derived from an EMBL/GenBank/DDBJ whole genome shotgun (WGS) entry which is preliminary data.</text>
</comment>
<dbReference type="AlphaFoldDB" id="A0A0B1Q5C9"/>
<dbReference type="PANTHER" id="PTHR30537">
    <property type="entry name" value="HTH-TYPE TRANSCRIPTIONAL REGULATOR"/>
    <property type="match status" value="1"/>
</dbReference>
<dbReference type="InterPro" id="IPR036390">
    <property type="entry name" value="WH_DNA-bd_sf"/>
</dbReference>
<dbReference type="GO" id="GO:0003700">
    <property type="term" value="F:DNA-binding transcription factor activity"/>
    <property type="evidence" value="ECO:0007669"/>
    <property type="project" value="InterPro"/>
</dbReference>
<dbReference type="Pfam" id="PF00126">
    <property type="entry name" value="HTH_1"/>
    <property type="match status" value="1"/>
</dbReference>
<dbReference type="PROSITE" id="PS50931">
    <property type="entry name" value="HTH_LYSR"/>
    <property type="match status" value="1"/>
</dbReference>
<dbReference type="EMBL" id="JRFJ01000001">
    <property type="protein sequence ID" value="KHJ55584.1"/>
    <property type="molecule type" value="Genomic_DNA"/>
</dbReference>
<evidence type="ECO:0000313" key="6">
    <source>
        <dbReference type="EMBL" id="KHJ55584.1"/>
    </source>
</evidence>
<dbReference type="FunFam" id="1.10.10.10:FF:000001">
    <property type="entry name" value="LysR family transcriptional regulator"/>
    <property type="match status" value="1"/>
</dbReference>
<dbReference type="GO" id="GO:0043565">
    <property type="term" value="F:sequence-specific DNA binding"/>
    <property type="evidence" value="ECO:0007669"/>
    <property type="project" value="TreeGrafter"/>
</dbReference>
<dbReference type="CDD" id="cd00090">
    <property type="entry name" value="HTH_ARSR"/>
    <property type="match status" value="1"/>
</dbReference>
<organism evidence="6 7">
    <name type="scientific">Aureimonas altamirensis</name>
    <dbReference type="NCBI Taxonomy" id="370622"/>
    <lineage>
        <taxon>Bacteria</taxon>
        <taxon>Pseudomonadati</taxon>
        <taxon>Pseudomonadota</taxon>
        <taxon>Alphaproteobacteria</taxon>
        <taxon>Hyphomicrobiales</taxon>
        <taxon>Aurantimonadaceae</taxon>
        <taxon>Aureimonas</taxon>
    </lineage>
</organism>
<dbReference type="InterPro" id="IPR058163">
    <property type="entry name" value="LysR-type_TF_proteobact-type"/>
</dbReference>
<feature type="domain" description="HTH lysR-type" evidence="5">
    <location>
        <begin position="5"/>
        <end position="61"/>
    </location>
</feature>
<evidence type="ECO:0000259" key="5">
    <source>
        <dbReference type="PROSITE" id="PS50931"/>
    </source>
</evidence>
<name>A0A0B1Q5C9_9HYPH</name>
<keyword evidence="4" id="KW-0804">Transcription</keyword>
<evidence type="ECO:0000256" key="1">
    <source>
        <dbReference type="ARBA" id="ARBA00009437"/>
    </source>
</evidence>
<dbReference type="CDD" id="cd08432">
    <property type="entry name" value="PBP2_GcdR_TrpI_HvrB_AmpR_like"/>
    <property type="match status" value="1"/>
</dbReference>
<dbReference type="PANTHER" id="PTHR30537:SF26">
    <property type="entry name" value="GLYCINE CLEAVAGE SYSTEM TRANSCRIPTIONAL ACTIVATOR"/>
    <property type="match status" value="1"/>
</dbReference>
<evidence type="ECO:0000313" key="7">
    <source>
        <dbReference type="Proteomes" id="UP000030826"/>
    </source>
</evidence>
<protein>
    <recommendedName>
        <fullName evidence="5">HTH lysR-type domain-containing protein</fullName>
    </recommendedName>
</protein>
<evidence type="ECO:0000256" key="3">
    <source>
        <dbReference type="ARBA" id="ARBA00023125"/>
    </source>
</evidence>
<dbReference type="Gene3D" id="1.10.10.10">
    <property type="entry name" value="Winged helix-like DNA-binding domain superfamily/Winged helix DNA-binding domain"/>
    <property type="match status" value="1"/>
</dbReference>
<accession>A0A0B1Q5C9</accession>
<dbReference type="InterPro" id="IPR005119">
    <property type="entry name" value="LysR_subst-bd"/>
</dbReference>
<dbReference type="Gene3D" id="3.40.190.10">
    <property type="entry name" value="Periplasmic binding protein-like II"/>
    <property type="match status" value="2"/>
</dbReference>
<dbReference type="InterPro" id="IPR000847">
    <property type="entry name" value="LysR_HTH_N"/>
</dbReference>
<reference evidence="6 7" key="1">
    <citation type="submission" date="2014-09" db="EMBL/GenBank/DDBJ databases">
        <title>Isolation and characterization of Aurantimonas altamirensis ON-56566 from clinical sample following a dog bite.</title>
        <authorList>
            <person name="Eshaghi A."/>
            <person name="Li A."/>
            <person name="Shahinas D."/>
            <person name="Bahn P."/>
            <person name="Kus J.V."/>
            <person name="Patel S.N."/>
        </authorList>
    </citation>
    <scope>NUCLEOTIDE SEQUENCE [LARGE SCALE GENOMIC DNA]</scope>
    <source>
        <strain evidence="6 7">ON-56566</strain>
    </source>
</reference>
<dbReference type="InterPro" id="IPR036388">
    <property type="entry name" value="WH-like_DNA-bd_sf"/>
</dbReference>
<dbReference type="Pfam" id="PF03466">
    <property type="entry name" value="LysR_substrate"/>
    <property type="match status" value="1"/>
</dbReference>
<dbReference type="GO" id="GO:0006351">
    <property type="term" value="P:DNA-templated transcription"/>
    <property type="evidence" value="ECO:0007669"/>
    <property type="project" value="TreeGrafter"/>
</dbReference>
<dbReference type="PRINTS" id="PR00039">
    <property type="entry name" value="HTHLYSR"/>
</dbReference>
<keyword evidence="3" id="KW-0238">DNA-binding</keyword>
<dbReference type="Proteomes" id="UP000030826">
    <property type="component" value="Unassembled WGS sequence"/>
</dbReference>
<comment type="similarity">
    <text evidence="1">Belongs to the LysR transcriptional regulatory family.</text>
</comment>
<dbReference type="STRING" id="370622.LA66_02730"/>
<evidence type="ECO:0000256" key="2">
    <source>
        <dbReference type="ARBA" id="ARBA00023015"/>
    </source>
</evidence>
<dbReference type="SUPFAM" id="SSF46785">
    <property type="entry name" value="Winged helix' DNA-binding domain"/>
    <property type="match status" value="1"/>
</dbReference>
<dbReference type="OrthoDB" id="7914859at2"/>
<evidence type="ECO:0000256" key="4">
    <source>
        <dbReference type="ARBA" id="ARBA00023163"/>
    </source>
</evidence>
<dbReference type="SUPFAM" id="SSF53850">
    <property type="entry name" value="Periplasmic binding protein-like II"/>
    <property type="match status" value="1"/>
</dbReference>
<gene>
    <name evidence="6" type="ORF">LA66_02730</name>
</gene>